<evidence type="ECO:0000256" key="2">
    <source>
        <dbReference type="ARBA" id="ARBA00006228"/>
    </source>
</evidence>
<feature type="transmembrane region" description="Helical" evidence="8">
    <location>
        <begin position="40"/>
        <end position="63"/>
    </location>
</feature>
<keyword evidence="7 8" id="KW-0472">Membrane</keyword>
<comment type="similarity">
    <text evidence="2">Belongs to the CPA3 antiporters (TC 2.A.63) subunit E family.</text>
</comment>
<evidence type="ECO:0000313" key="10">
    <source>
        <dbReference type="Proteomes" id="UP001652442"/>
    </source>
</evidence>
<accession>A0ABT2TLN9</accession>
<evidence type="ECO:0000256" key="6">
    <source>
        <dbReference type="ARBA" id="ARBA00022989"/>
    </source>
</evidence>
<dbReference type="RefSeq" id="WP_158425774.1">
    <property type="nucleotide sequence ID" value="NZ_JAOQJQ010000005.1"/>
</dbReference>
<dbReference type="Pfam" id="PF01899">
    <property type="entry name" value="MNHE"/>
    <property type="match status" value="1"/>
</dbReference>
<evidence type="ECO:0000256" key="3">
    <source>
        <dbReference type="ARBA" id="ARBA00022449"/>
    </source>
</evidence>
<dbReference type="PANTHER" id="PTHR34584">
    <property type="entry name" value="NA(+)/H(+) ANTIPORTER SUBUNIT E1"/>
    <property type="match status" value="1"/>
</dbReference>
<comment type="subcellular location">
    <subcellularLocation>
        <location evidence="1">Cell membrane</location>
        <topology evidence="1">Multi-pass membrane protein</topology>
    </subcellularLocation>
</comment>
<evidence type="ECO:0000256" key="4">
    <source>
        <dbReference type="ARBA" id="ARBA00022475"/>
    </source>
</evidence>
<dbReference type="Proteomes" id="UP001652442">
    <property type="component" value="Unassembled WGS sequence"/>
</dbReference>
<evidence type="ECO:0000313" key="9">
    <source>
        <dbReference type="EMBL" id="MCU6763130.1"/>
    </source>
</evidence>
<name>A0ABT2TLN9_9FIRM</name>
<sequence length="198" mass="21912">MKKRLYLDDKDVVGNPVCHYARFSIYLFIFWLLISGSLHLKFLIIGIIASLTVAWVCTPLFMIRNQSQTKKYFALAVPLPGLAVYLIWLLKELILSNIDVAKAVLKKSLPITPEVIRFQVKYDNPLAITLLANSITLTPGTLTLNVTADGIFEIHSLTPAASEGIKSGSMAKKVARLLREPDYFTVISEGGTLCTPST</sequence>
<feature type="transmembrane region" description="Helical" evidence="8">
    <location>
        <begin position="72"/>
        <end position="90"/>
    </location>
</feature>
<dbReference type="InterPro" id="IPR002758">
    <property type="entry name" value="Cation_antiport_E"/>
</dbReference>
<keyword evidence="3" id="KW-0050">Antiport</keyword>
<keyword evidence="10" id="KW-1185">Reference proteome</keyword>
<protein>
    <submittedName>
        <fullName evidence="9">Na+/H+ antiporter subunit E</fullName>
    </submittedName>
</protein>
<feature type="transmembrane region" description="Helical" evidence="8">
    <location>
        <begin position="12"/>
        <end position="34"/>
    </location>
</feature>
<dbReference type="PANTHER" id="PTHR34584:SF1">
    <property type="entry name" value="NA(+)_H(+) ANTIPORTER SUBUNIT E1"/>
    <property type="match status" value="1"/>
</dbReference>
<organism evidence="9 10">
    <name type="scientific">Brotonthovivens ammoniilytica</name>
    <dbReference type="NCBI Taxonomy" id="2981725"/>
    <lineage>
        <taxon>Bacteria</taxon>
        <taxon>Bacillati</taxon>
        <taxon>Bacillota</taxon>
        <taxon>Clostridia</taxon>
        <taxon>Lachnospirales</taxon>
        <taxon>Lachnospiraceae</taxon>
        <taxon>Brotonthovivens</taxon>
    </lineage>
</organism>
<keyword evidence="3" id="KW-0813">Transport</keyword>
<reference evidence="9 10" key="1">
    <citation type="journal article" date="2021" name="ISME Commun">
        <title>Automated analysis of genomic sequences facilitates high-throughput and comprehensive description of bacteria.</title>
        <authorList>
            <person name="Hitch T.C.A."/>
        </authorList>
    </citation>
    <scope>NUCLEOTIDE SEQUENCE [LARGE SCALE GENOMIC DNA]</scope>
    <source>
        <strain evidence="9 10">Sanger_109</strain>
    </source>
</reference>
<gene>
    <name evidence="9" type="ORF">OCV88_12475</name>
</gene>
<keyword evidence="6 8" id="KW-1133">Transmembrane helix</keyword>
<evidence type="ECO:0000256" key="8">
    <source>
        <dbReference type="SAM" id="Phobius"/>
    </source>
</evidence>
<evidence type="ECO:0000256" key="5">
    <source>
        <dbReference type="ARBA" id="ARBA00022692"/>
    </source>
</evidence>
<evidence type="ECO:0000256" key="7">
    <source>
        <dbReference type="ARBA" id="ARBA00023136"/>
    </source>
</evidence>
<dbReference type="EMBL" id="JAOQJQ010000005">
    <property type="protein sequence ID" value="MCU6763130.1"/>
    <property type="molecule type" value="Genomic_DNA"/>
</dbReference>
<keyword evidence="4" id="KW-1003">Cell membrane</keyword>
<keyword evidence="5 8" id="KW-0812">Transmembrane</keyword>
<proteinExistence type="inferred from homology"/>
<evidence type="ECO:0000256" key="1">
    <source>
        <dbReference type="ARBA" id="ARBA00004651"/>
    </source>
</evidence>
<comment type="caution">
    <text evidence="9">The sequence shown here is derived from an EMBL/GenBank/DDBJ whole genome shotgun (WGS) entry which is preliminary data.</text>
</comment>